<organism evidence="6 7">
    <name type="scientific">Actinopolyspora mzabensis</name>
    <dbReference type="NCBI Taxonomy" id="995066"/>
    <lineage>
        <taxon>Bacteria</taxon>
        <taxon>Bacillati</taxon>
        <taxon>Actinomycetota</taxon>
        <taxon>Actinomycetes</taxon>
        <taxon>Actinopolysporales</taxon>
        <taxon>Actinopolysporaceae</taxon>
        <taxon>Actinopolyspora</taxon>
    </lineage>
</organism>
<evidence type="ECO:0000256" key="4">
    <source>
        <dbReference type="PIRSR" id="PIRSR000089-1"/>
    </source>
</evidence>
<evidence type="ECO:0000256" key="3">
    <source>
        <dbReference type="ARBA" id="ARBA00025649"/>
    </source>
</evidence>
<dbReference type="Gene3D" id="3.40.50.1220">
    <property type="entry name" value="TPP-binding domain"/>
    <property type="match status" value="1"/>
</dbReference>
<evidence type="ECO:0000256" key="2">
    <source>
        <dbReference type="ARBA" id="ARBA00011355"/>
    </source>
</evidence>
<feature type="binding site" evidence="4">
    <location>
        <begin position="249"/>
        <end position="253"/>
    </location>
    <ligand>
        <name>FAD</name>
        <dbReference type="ChEBI" id="CHEBI:57692"/>
    </ligand>
</feature>
<comment type="function">
    <text evidence="3">The electron transfer flavoprotein serves as a specific electron acceptor for other dehydrogenases. It transfers the electrons to the main respiratory chain via ETF-ubiquinone oxidoreductase (ETF dehydrogenase).</text>
</comment>
<dbReference type="GO" id="GO:0050660">
    <property type="term" value="F:flavin adenine dinucleotide binding"/>
    <property type="evidence" value="ECO:0007669"/>
    <property type="project" value="InterPro"/>
</dbReference>
<feature type="domain" description="Electron transfer flavoprotein alpha/beta-subunit N-terminal" evidence="5">
    <location>
        <begin position="2"/>
        <end position="190"/>
    </location>
</feature>
<evidence type="ECO:0000313" key="7">
    <source>
        <dbReference type="Proteomes" id="UP000199213"/>
    </source>
</evidence>
<dbReference type="AlphaFoldDB" id="A0A1G9EHY8"/>
<dbReference type="PIRSF" id="PIRSF000089">
    <property type="entry name" value="Electra_flavoP_a"/>
    <property type="match status" value="1"/>
</dbReference>
<dbReference type="InterPro" id="IPR014731">
    <property type="entry name" value="ETF_asu_C"/>
</dbReference>
<feature type="binding site" evidence="4">
    <location>
        <begin position="235"/>
        <end position="236"/>
    </location>
    <ligand>
        <name>FAD</name>
        <dbReference type="ChEBI" id="CHEBI:57692"/>
    </ligand>
</feature>
<feature type="binding site" evidence="4">
    <location>
        <position position="287"/>
    </location>
    <ligand>
        <name>FAD</name>
        <dbReference type="ChEBI" id="CHEBI:57692"/>
    </ligand>
</feature>
<dbReference type="PANTHER" id="PTHR43153:SF1">
    <property type="entry name" value="ELECTRON TRANSFER FLAVOPROTEIN SUBUNIT ALPHA, MITOCHONDRIAL"/>
    <property type="match status" value="1"/>
</dbReference>
<sequence>MLLVLVEDEAGTVSDASRETLTLARELATKLDVPVHAVTFSADDGFTSALSAYGAAKLHRIEGPFADEQSPECRGLALAELVQHVRATGVVVTAGEWGNEITAHAAARTGEAFASNCVAVEAGELWSLTRLRGGGMLLEDAELAGAVKFVSLVPGCVEPAEVAVPGDIATDTFVPEHADELVHSRLVERTAPGGTGVSLATARVVVSGGRGIGSAEGFSTLEELAELLGGAVGCSRVATNSGWRPHSDQVGLTGTKIAADLYVACGISGATQHWVGCMGAKTILAINTDPEAPLVTRADYAVIGDVHEVLPAVLERVRASKQARGAA</sequence>
<dbReference type="GO" id="GO:0033539">
    <property type="term" value="P:fatty acid beta-oxidation using acyl-CoA dehydrogenase"/>
    <property type="evidence" value="ECO:0007669"/>
    <property type="project" value="TreeGrafter"/>
</dbReference>
<evidence type="ECO:0000256" key="1">
    <source>
        <dbReference type="ARBA" id="ARBA00005817"/>
    </source>
</evidence>
<dbReference type="Proteomes" id="UP000199213">
    <property type="component" value="Unassembled WGS sequence"/>
</dbReference>
<feature type="binding site" evidence="4">
    <location>
        <position position="210"/>
    </location>
    <ligand>
        <name>FAD</name>
        <dbReference type="ChEBI" id="CHEBI:57692"/>
    </ligand>
</feature>
<dbReference type="GO" id="GO:0009055">
    <property type="term" value="F:electron transfer activity"/>
    <property type="evidence" value="ECO:0007669"/>
    <property type="project" value="InterPro"/>
</dbReference>
<dbReference type="InterPro" id="IPR014729">
    <property type="entry name" value="Rossmann-like_a/b/a_fold"/>
</dbReference>
<dbReference type="Gene3D" id="3.40.50.620">
    <property type="entry name" value="HUPs"/>
    <property type="match status" value="1"/>
</dbReference>
<comment type="subunit">
    <text evidence="2">Heterodimer of an alpha and a beta subunit.</text>
</comment>
<proteinExistence type="inferred from homology"/>
<dbReference type="SUPFAM" id="SSF52402">
    <property type="entry name" value="Adenine nucleotide alpha hydrolases-like"/>
    <property type="match status" value="1"/>
</dbReference>
<dbReference type="OrthoDB" id="9770286at2"/>
<comment type="similarity">
    <text evidence="1">Belongs to the ETF alpha-subunit/FixB family.</text>
</comment>
<dbReference type="Pfam" id="PF00766">
    <property type="entry name" value="ETF_alpha"/>
    <property type="match status" value="1"/>
</dbReference>
<dbReference type="RefSeq" id="WP_092631223.1">
    <property type="nucleotide sequence ID" value="NZ_FNFM01000012.1"/>
</dbReference>
<reference evidence="7" key="1">
    <citation type="submission" date="2016-10" db="EMBL/GenBank/DDBJ databases">
        <authorList>
            <person name="Varghese N."/>
            <person name="Submissions S."/>
        </authorList>
    </citation>
    <scope>NUCLEOTIDE SEQUENCE [LARGE SCALE GENOMIC DNA]</scope>
    <source>
        <strain evidence="7">DSM 45460</strain>
    </source>
</reference>
<comment type="cofactor">
    <cofactor evidence="4">
        <name>FAD</name>
        <dbReference type="ChEBI" id="CHEBI:57692"/>
    </cofactor>
    <text evidence="4">Binds 1 FAD per dimer.</text>
</comment>
<name>A0A1G9EHY8_ACTMZ</name>
<dbReference type="InterPro" id="IPR001308">
    <property type="entry name" value="ETF_a/FixB"/>
</dbReference>
<dbReference type="Pfam" id="PF01012">
    <property type="entry name" value="ETF"/>
    <property type="match status" value="1"/>
</dbReference>
<dbReference type="EMBL" id="FNFM01000012">
    <property type="protein sequence ID" value="SDK75746.1"/>
    <property type="molecule type" value="Genomic_DNA"/>
</dbReference>
<dbReference type="SUPFAM" id="SSF52467">
    <property type="entry name" value="DHS-like NAD/FAD-binding domain"/>
    <property type="match status" value="1"/>
</dbReference>
<evidence type="ECO:0000259" key="5">
    <source>
        <dbReference type="SMART" id="SM00893"/>
    </source>
</evidence>
<evidence type="ECO:0000313" key="6">
    <source>
        <dbReference type="EMBL" id="SDK75746.1"/>
    </source>
</evidence>
<keyword evidence="7" id="KW-1185">Reference proteome</keyword>
<dbReference type="InterPro" id="IPR014730">
    <property type="entry name" value="ETF_a/b_N"/>
</dbReference>
<keyword evidence="4" id="KW-0285">Flavoprotein</keyword>
<gene>
    <name evidence="6" type="ORF">SAMN04487820_11265</name>
</gene>
<dbReference type="PANTHER" id="PTHR43153">
    <property type="entry name" value="ELECTRON TRANSFER FLAVOPROTEIN ALPHA"/>
    <property type="match status" value="1"/>
</dbReference>
<dbReference type="SMART" id="SM00893">
    <property type="entry name" value="ETF"/>
    <property type="match status" value="1"/>
</dbReference>
<protein>
    <submittedName>
        <fullName evidence="6">Electron transfer flavoprotein alpha subunit</fullName>
    </submittedName>
</protein>
<dbReference type="InterPro" id="IPR029035">
    <property type="entry name" value="DHS-like_NAD/FAD-binding_dom"/>
</dbReference>
<accession>A0A1G9EHY8</accession>
<keyword evidence="4" id="KW-0274">FAD</keyword>
<feature type="binding site" evidence="4">
    <location>
        <begin position="266"/>
        <end position="273"/>
    </location>
    <ligand>
        <name>FAD</name>
        <dbReference type="ChEBI" id="CHEBI:57692"/>
    </ligand>
</feature>